<keyword evidence="8" id="KW-0255">Endonuclease</keyword>
<dbReference type="Proteomes" id="UP000305067">
    <property type="component" value="Unassembled WGS sequence"/>
</dbReference>
<dbReference type="Pfam" id="PF12706">
    <property type="entry name" value="Lactamase_B_2"/>
    <property type="match status" value="1"/>
</dbReference>
<dbReference type="EC" id="3.1.26.11" evidence="4"/>
<accession>A0A5C3QME2</accession>
<evidence type="ECO:0000256" key="7">
    <source>
        <dbReference type="ARBA" id="ARBA00022723"/>
    </source>
</evidence>
<dbReference type="SUPFAM" id="SSF56281">
    <property type="entry name" value="Metallo-hydrolase/oxidoreductase"/>
    <property type="match status" value="2"/>
</dbReference>
<evidence type="ECO:0000259" key="13">
    <source>
        <dbReference type="Pfam" id="PF13691"/>
    </source>
</evidence>
<dbReference type="InterPro" id="IPR047151">
    <property type="entry name" value="RNZ2-like"/>
</dbReference>
<evidence type="ECO:0000313" key="15">
    <source>
        <dbReference type="Proteomes" id="UP000305067"/>
    </source>
</evidence>
<evidence type="ECO:0000256" key="2">
    <source>
        <dbReference type="ARBA" id="ARBA00001947"/>
    </source>
</evidence>
<dbReference type="InterPro" id="IPR027794">
    <property type="entry name" value="tRNase_Z_dom"/>
</dbReference>
<sequence>MLWSTSVLTSLTSDTQPTVLVTFENAKYLFNVGENTNRAVVQSRQTLKRARGIFLTGCDSDRTSGLTGSLMSLSDSSISSLTVAGPPGITHHLAGMRSYTFRDSMTVTPLESKPSDDANAPFYQDENIQVFTAPISPTSPIASTVPETEPHSLKRKLPSSFDGPDADAKRLQTVATGEEKSLQELMKATDFLPELLSGASAEEYRRTIIGGMFGTSKARAKNNGQDADSIDNFWQRPPLPAGFFKPLPKFTTPTDQCKLAYALVGPRIRGKFDAKRAEELGVTGRLRGQLTKGNAVTFKTQEKVIGDDGKERMETVERTVRPEECVAEAAPPGVIVVLDIPTRDHIPSLQATFNTGLFRRLRSDKAEDTQEYDVRVVYHFLGPGVLEDTAYLDFMNGFHPGAHHIVSAPEYSTDPITFTSAASNHLKLNQLDSKMFPIPHFSLKAPKNVSDLSNTPPLFHLLESGLVTKVKPALPPHKDPLIAQLDLFHPRAVPFLEENKPLELSENGQKLFELAKQLASQLPAPDAPRPGDDIIVCPLGTASALPTKYRNVSSILVQTPEHGNVLLDAGEGSYGQLCRLFQSGVDDVLRDLHCIFISHIHADHHCGLAKILSKRRKLNVQRPLFLIAPRLIHLYLREWHDLEDLGISDDVEGPTGVKSIMSEALHFTKSHSYLQWGKWSLGGDEPWTDIKRCQTYASEMKRALGLKDFITVDVDHRVKAYGAVLKFGDGSSVVYSGDTKPSNNLARAGQGATLLIHEATMADEEADLAAVKAHSTVGQAVDIGTRMRAENLLLTHFSARYPKMPPQITSKSSDNNGSGSPREGRRVPNIGLAFDLSRIRLGDMKKLSAYVDAMKQCVDETTNEEGDDEEMEAQDAGLVADHKD</sequence>
<dbReference type="GO" id="GO:0005739">
    <property type="term" value="C:mitochondrion"/>
    <property type="evidence" value="ECO:0007669"/>
    <property type="project" value="TreeGrafter"/>
</dbReference>
<feature type="domain" description="tRNase Z endonuclease" evidence="13">
    <location>
        <begin position="7"/>
        <end position="61"/>
    </location>
</feature>
<feature type="domain" description="Metallo-beta-lactamase" evidence="12">
    <location>
        <begin position="564"/>
        <end position="797"/>
    </location>
</feature>
<protein>
    <recommendedName>
        <fullName evidence="4">ribonuclease Z</fullName>
        <ecNumber evidence="4">3.1.26.11</ecNumber>
    </recommendedName>
</protein>
<comment type="cofactor">
    <cofactor evidence="2">
        <name>Zn(2+)</name>
        <dbReference type="ChEBI" id="CHEBI:29105"/>
    </cofactor>
</comment>
<dbReference type="AlphaFoldDB" id="A0A5C3QME2"/>
<dbReference type="InterPro" id="IPR001279">
    <property type="entry name" value="Metallo-B-lactamas"/>
</dbReference>
<keyword evidence="9" id="KW-0378">Hydrolase</keyword>
<dbReference type="STRING" id="1884261.A0A5C3QME2"/>
<feature type="region of interest" description="Disordered" evidence="11">
    <location>
        <begin position="143"/>
        <end position="166"/>
    </location>
</feature>
<dbReference type="Pfam" id="PF13691">
    <property type="entry name" value="Lactamase_B_4"/>
    <property type="match status" value="1"/>
</dbReference>
<evidence type="ECO:0000256" key="11">
    <source>
        <dbReference type="SAM" id="MobiDB-lite"/>
    </source>
</evidence>
<feature type="region of interest" description="Disordered" evidence="11">
    <location>
        <begin position="860"/>
        <end position="884"/>
    </location>
</feature>
<reference evidence="14 15" key="1">
    <citation type="journal article" date="2019" name="Nat. Ecol. Evol.">
        <title>Megaphylogeny resolves global patterns of mushroom evolution.</title>
        <authorList>
            <person name="Varga T."/>
            <person name="Krizsan K."/>
            <person name="Foldi C."/>
            <person name="Dima B."/>
            <person name="Sanchez-Garcia M."/>
            <person name="Sanchez-Ramirez S."/>
            <person name="Szollosi G.J."/>
            <person name="Szarkandi J.G."/>
            <person name="Papp V."/>
            <person name="Albert L."/>
            <person name="Andreopoulos W."/>
            <person name="Angelini C."/>
            <person name="Antonin V."/>
            <person name="Barry K.W."/>
            <person name="Bougher N.L."/>
            <person name="Buchanan P."/>
            <person name="Buyck B."/>
            <person name="Bense V."/>
            <person name="Catcheside P."/>
            <person name="Chovatia M."/>
            <person name="Cooper J."/>
            <person name="Damon W."/>
            <person name="Desjardin D."/>
            <person name="Finy P."/>
            <person name="Geml J."/>
            <person name="Haridas S."/>
            <person name="Hughes K."/>
            <person name="Justo A."/>
            <person name="Karasinski D."/>
            <person name="Kautmanova I."/>
            <person name="Kiss B."/>
            <person name="Kocsube S."/>
            <person name="Kotiranta H."/>
            <person name="LaButti K.M."/>
            <person name="Lechner B.E."/>
            <person name="Liimatainen K."/>
            <person name="Lipzen A."/>
            <person name="Lukacs Z."/>
            <person name="Mihaltcheva S."/>
            <person name="Morgado L.N."/>
            <person name="Niskanen T."/>
            <person name="Noordeloos M.E."/>
            <person name="Ohm R.A."/>
            <person name="Ortiz-Santana B."/>
            <person name="Ovrebo C."/>
            <person name="Racz N."/>
            <person name="Riley R."/>
            <person name="Savchenko A."/>
            <person name="Shiryaev A."/>
            <person name="Soop K."/>
            <person name="Spirin V."/>
            <person name="Szebenyi C."/>
            <person name="Tomsovsky M."/>
            <person name="Tulloss R.E."/>
            <person name="Uehling J."/>
            <person name="Grigoriev I.V."/>
            <person name="Vagvolgyi C."/>
            <person name="Papp T."/>
            <person name="Martin F.M."/>
            <person name="Miettinen O."/>
            <person name="Hibbett D.S."/>
            <person name="Nagy L.G."/>
        </authorList>
    </citation>
    <scope>NUCLEOTIDE SEQUENCE [LARGE SCALE GENOMIC DNA]</scope>
    <source>
        <strain evidence="14 15">CBS 309.79</strain>
    </source>
</reference>
<evidence type="ECO:0000256" key="8">
    <source>
        <dbReference type="ARBA" id="ARBA00022759"/>
    </source>
</evidence>
<keyword evidence="6" id="KW-0540">Nuclease</keyword>
<name>A0A5C3QME2_9AGAR</name>
<evidence type="ECO:0000256" key="3">
    <source>
        <dbReference type="ARBA" id="ARBA00007823"/>
    </source>
</evidence>
<organism evidence="14 15">
    <name type="scientific">Pterulicium gracile</name>
    <dbReference type="NCBI Taxonomy" id="1884261"/>
    <lineage>
        <taxon>Eukaryota</taxon>
        <taxon>Fungi</taxon>
        <taxon>Dikarya</taxon>
        <taxon>Basidiomycota</taxon>
        <taxon>Agaricomycotina</taxon>
        <taxon>Agaricomycetes</taxon>
        <taxon>Agaricomycetidae</taxon>
        <taxon>Agaricales</taxon>
        <taxon>Pleurotineae</taxon>
        <taxon>Pterulaceae</taxon>
        <taxon>Pterulicium</taxon>
    </lineage>
</organism>
<evidence type="ECO:0000256" key="9">
    <source>
        <dbReference type="ARBA" id="ARBA00022801"/>
    </source>
</evidence>
<keyword evidence="5" id="KW-0819">tRNA processing</keyword>
<evidence type="ECO:0000256" key="4">
    <source>
        <dbReference type="ARBA" id="ARBA00012477"/>
    </source>
</evidence>
<dbReference type="GO" id="GO:0042781">
    <property type="term" value="F:3'-tRNA processing endoribonuclease activity"/>
    <property type="evidence" value="ECO:0007669"/>
    <property type="project" value="UniProtKB-EC"/>
</dbReference>
<feature type="compositionally biased region" description="Acidic residues" evidence="11">
    <location>
        <begin position="861"/>
        <end position="873"/>
    </location>
</feature>
<evidence type="ECO:0000256" key="6">
    <source>
        <dbReference type="ARBA" id="ARBA00022722"/>
    </source>
</evidence>
<dbReference type="EMBL" id="ML178821">
    <property type="protein sequence ID" value="TFL03076.1"/>
    <property type="molecule type" value="Genomic_DNA"/>
</dbReference>
<dbReference type="CDD" id="cd07718">
    <property type="entry name" value="RNaseZ_ELAC1_ELAC2-C-term-like_MBL-fold"/>
    <property type="match status" value="1"/>
</dbReference>
<dbReference type="InterPro" id="IPR036866">
    <property type="entry name" value="RibonucZ/Hydroxyglut_hydro"/>
</dbReference>
<comment type="similarity">
    <text evidence="3">Belongs to the RNase Z family.</text>
</comment>
<proteinExistence type="inferred from homology"/>
<dbReference type="GO" id="GO:0046872">
    <property type="term" value="F:metal ion binding"/>
    <property type="evidence" value="ECO:0007669"/>
    <property type="project" value="UniProtKB-KW"/>
</dbReference>
<gene>
    <name evidence="14" type="ORF">BDV98DRAFT_644110</name>
</gene>
<keyword evidence="10" id="KW-0862">Zinc</keyword>
<evidence type="ECO:0000313" key="14">
    <source>
        <dbReference type="EMBL" id="TFL03076.1"/>
    </source>
</evidence>
<dbReference type="PANTHER" id="PTHR12553:SF49">
    <property type="entry name" value="ZINC PHOSPHODIESTERASE ELAC PROTEIN 2"/>
    <property type="match status" value="1"/>
</dbReference>
<evidence type="ECO:0000256" key="10">
    <source>
        <dbReference type="ARBA" id="ARBA00022833"/>
    </source>
</evidence>
<dbReference type="GO" id="GO:1990180">
    <property type="term" value="P:mitochondrial tRNA 3'-end processing"/>
    <property type="evidence" value="ECO:0007669"/>
    <property type="project" value="TreeGrafter"/>
</dbReference>
<feature type="compositionally biased region" description="Polar residues" evidence="11">
    <location>
        <begin position="807"/>
        <end position="819"/>
    </location>
</feature>
<dbReference type="PANTHER" id="PTHR12553">
    <property type="entry name" value="ZINC PHOSPHODIESTERASE ELAC PROTEIN 2"/>
    <property type="match status" value="1"/>
</dbReference>
<evidence type="ECO:0000259" key="12">
    <source>
        <dbReference type="Pfam" id="PF12706"/>
    </source>
</evidence>
<evidence type="ECO:0000256" key="5">
    <source>
        <dbReference type="ARBA" id="ARBA00022694"/>
    </source>
</evidence>
<keyword evidence="15" id="KW-1185">Reference proteome</keyword>
<dbReference type="Gene3D" id="3.60.15.10">
    <property type="entry name" value="Ribonuclease Z/Hydroxyacylglutathione hydrolase-like"/>
    <property type="match status" value="2"/>
</dbReference>
<feature type="region of interest" description="Disordered" evidence="11">
    <location>
        <begin position="803"/>
        <end position="827"/>
    </location>
</feature>
<comment type="catalytic activity">
    <reaction evidence="1">
        <text>Endonucleolytic cleavage of RNA, removing extra 3' nucleotides from tRNA precursor, generating 3' termini of tRNAs. A 3'-hydroxy group is left at the tRNA terminus and a 5'-phosphoryl group is left at the trailer molecule.</text>
        <dbReference type="EC" id="3.1.26.11"/>
    </reaction>
</comment>
<evidence type="ECO:0000256" key="1">
    <source>
        <dbReference type="ARBA" id="ARBA00000402"/>
    </source>
</evidence>
<dbReference type="OrthoDB" id="527344at2759"/>
<keyword evidence="7" id="KW-0479">Metal-binding</keyword>